<accession>A0A815FTX7</accession>
<dbReference type="SUPFAM" id="SSF53474">
    <property type="entry name" value="alpha/beta-Hydrolases"/>
    <property type="match status" value="1"/>
</dbReference>
<comment type="caution">
    <text evidence="3">The sequence shown here is derived from an EMBL/GenBank/DDBJ whole genome shotgun (WGS) entry which is preliminary data.</text>
</comment>
<feature type="chain" id="PRO_5036227490" description="Peptidase S33 tripeptidyl aminopeptidase-like C-terminal domain-containing protein" evidence="1">
    <location>
        <begin position="21"/>
        <end position="568"/>
    </location>
</feature>
<dbReference type="EMBL" id="CAJNOJ010000238">
    <property type="protein sequence ID" value="CAF1324833.1"/>
    <property type="molecule type" value="Genomic_DNA"/>
</dbReference>
<sequence>MNLKWYLMSIIIFIGKYIHCQTCTSLNAWPIVNTNWSSCPILSDGTLTTNNVYAECMFLTVPIDWNSNNLTTCSSTIEIFVKRYFVSGHQNTSHHLWRIPGGGGIPISTLEFEAMSVVSALSGSVSIYMTDKRGVGRSSLLECPKSIVANLTNCLPFIEQNQYRLKHNTYTNTAYDLEYVLNVIMGKNRENIQRNQRVILMPSSQGTYLVQRYLLVTENAEQVDAVIFDSILPTDATILTHGDKHLNYVFLDLFGRCAQNQQDCAKYFEDENPLRALYSYKMNEDLLDQSSCLYLLNTSTTELANKMSFMLYPQTMPLLPALIFRINRCNDNDQRVLKHFLNATQPPQQDGAEGFSILVEINNNLAELWSSLDTSKGNDSSCEYLKGISMNTFASTHVMPDTYCPIQQTGRLGYPTDKFYRKYPTKKTQLPVLLLHGDMDQALPVSIPRHFAKQYSRVNSKFTYIELPRTGHTPTSASPTSDEAVICGWNLAITFIQSETFEADRSCLKKINEIDFGGKTSSTKQVAVQYFGTDDIWDVDKSSRGNTMEITVLSYVFGIIFIVIKHNE</sequence>
<dbReference type="Proteomes" id="UP000663852">
    <property type="component" value="Unassembled WGS sequence"/>
</dbReference>
<dbReference type="OrthoDB" id="10015434at2759"/>
<evidence type="ECO:0000313" key="2">
    <source>
        <dbReference type="EMBL" id="CAF0802274.1"/>
    </source>
</evidence>
<dbReference type="Gene3D" id="3.40.50.1820">
    <property type="entry name" value="alpha/beta hydrolase"/>
    <property type="match status" value="1"/>
</dbReference>
<keyword evidence="4" id="KW-1185">Reference proteome</keyword>
<evidence type="ECO:0000313" key="4">
    <source>
        <dbReference type="Proteomes" id="UP000663828"/>
    </source>
</evidence>
<protein>
    <recommendedName>
        <fullName evidence="6">Peptidase S33 tripeptidyl aminopeptidase-like C-terminal domain-containing protein</fullName>
    </recommendedName>
</protein>
<evidence type="ECO:0008006" key="6">
    <source>
        <dbReference type="Google" id="ProtNLM"/>
    </source>
</evidence>
<organism evidence="3 5">
    <name type="scientific">Adineta ricciae</name>
    <name type="common">Rotifer</name>
    <dbReference type="NCBI Taxonomy" id="249248"/>
    <lineage>
        <taxon>Eukaryota</taxon>
        <taxon>Metazoa</taxon>
        <taxon>Spiralia</taxon>
        <taxon>Gnathifera</taxon>
        <taxon>Rotifera</taxon>
        <taxon>Eurotatoria</taxon>
        <taxon>Bdelloidea</taxon>
        <taxon>Adinetida</taxon>
        <taxon>Adinetidae</taxon>
        <taxon>Adineta</taxon>
    </lineage>
</organism>
<dbReference type="AlphaFoldDB" id="A0A815FTX7"/>
<evidence type="ECO:0000313" key="3">
    <source>
        <dbReference type="EMBL" id="CAF1324833.1"/>
    </source>
</evidence>
<dbReference type="EMBL" id="CAJNOR010000113">
    <property type="protein sequence ID" value="CAF0802274.1"/>
    <property type="molecule type" value="Genomic_DNA"/>
</dbReference>
<evidence type="ECO:0000313" key="5">
    <source>
        <dbReference type="Proteomes" id="UP000663852"/>
    </source>
</evidence>
<dbReference type="InterPro" id="IPR029058">
    <property type="entry name" value="AB_hydrolase_fold"/>
</dbReference>
<dbReference type="Proteomes" id="UP000663828">
    <property type="component" value="Unassembled WGS sequence"/>
</dbReference>
<feature type="signal peptide" evidence="1">
    <location>
        <begin position="1"/>
        <end position="20"/>
    </location>
</feature>
<evidence type="ECO:0000256" key="1">
    <source>
        <dbReference type="SAM" id="SignalP"/>
    </source>
</evidence>
<proteinExistence type="predicted"/>
<reference evidence="3" key="1">
    <citation type="submission" date="2021-02" db="EMBL/GenBank/DDBJ databases">
        <authorList>
            <person name="Nowell W R."/>
        </authorList>
    </citation>
    <scope>NUCLEOTIDE SEQUENCE</scope>
</reference>
<name>A0A815FTX7_ADIRI</name>
<gene>
    <name evidence="3" type="ORF">EDS130_LOCUS31866</name>
    <name evidence="2" type="ORF">XAT740_LOCUS3035</name>
</gene>
<keyword evidence="1" id="KW-0732">Signal</keyword>